<comment type="caution">
    <text evidence="2">The sequence shown here is derived from an EMBL/GenBank/DDBJ whole genome shotgun (WGS) entry which is preliminary data.</text>
</comment>
<organism evidence="2 3">
    <name type="scientific">Aspergillus cavernicola</name>
    <dbReference type="NCBI Taxonomy" id="176166"/>
    <lineage>
        <taxon>Eukaryota</taxon>
        <taxon>Fungi</taxon>
        <taxon>Dikarya</taxon>
        <taxon>Ascomycota</taxon>
        <taxon>Pezizomycotina</taxon>
        <taxon>Eurotiomycetes</taxon>
        <taxon>Eurotiomycetidae</taxon>
        <taxon>Eurotiales</taxon>
        <taxon>Aspergillaceae</taxon>
        <taxon>Aspergillus</taxon>
        <taxon>Aspergillus subgen. Nidulantes</taxon>
    </lineage>
</organism>
<protein>
    <recommendedName>
        <fullName evidence="4">Concanavalin A-like lectin/glucanase domain-containing protein</fullName>
    </recommendedName>
</protein>
<dbReference type="Proteomes" id="UP001610335">
    <property type="component" value="Unassembled WGS sequence"/>
</dbReference>
<name>A0ABR4HM99_9EURO</name>
<evidence type="ECO:0008006" key="4">
    <source>
        <dbReference type="Google" id="ProtNLM"/>
    </source>
</evidence>
<dbReference type="EMBL" id="JBFXLS010000100">
    <property type="protein sequence ID" value="KAL2816605.1"/>
    <property type="molecule type" value="Genomic_DNA"/>
</dbReference>
<proteinExistence type="predicted"/>
<sequence>MHAAEGHVSQADHGSIGQAEGGIGHITRFQDGRPTRFTFQRRFDRVPHVQITPEYDPSVGFTRFWIYFLSNGGPAVDNEGFSLGVFNDVGHTIAFRWTAIDIIPRDHPR</sequence>
<evidence type="ECO:0000313" key="2">
    <source>
        <dbReference type="EMBL" id="KAL2816605.1"/>
    </source>
</evidence>
<reference evidence="2 3" key="1">
    <citation type="submission" date="2024-07" db="EMBL/GenBank/DDBJ databases">
        <title>Section-level genome sequencing and comparative genomics of Aspergillus sections Usti and Cavernicolus.</title>
        <authorList>
            <consortium name="Lawrence Berkeley National Laboratory"/>
            <person name="Nybo J.L."/>
            <person name="Vesth T.C."/>
            <person name="Theobald S."/>
            <person name="Frisvad J.C."/>
            <person name="Larsen T.O."/>
            <person name="Kjaerboelling I."/>
            <person name="Rothschild-Mancinelli K."/>
            <person name="Lyhne E.K."/>
            <person name="Kogle M.E."/>
            <person name="Barry K."/>
            <person name="Clum A."/>
            <person name="Na H."/>
            <person name="Ledsgaard L."/>
            <person name="Lin J."/>
            <person name="Lipzen A."/>
            <person name="Kuo A."/>
            <person name="Riley R."/>
            <person name="Mondo S."/>
            <person name="LaButti K."/>
            <person name="Haridas S."/>
            <person name="Pangalinan J."/>
            <person name="Salamov A.A."/>
            <person name="Simmons B.A."/>
            <person name="Magnuson J.K."/>
            <person name="Chen J."/>
            <person name="Drula E."/>
            <person name="Henrissat B."/>
            <person name="Wiebenga A."/>
            <person name="Lubbers R.J."/>
            <person name="Gomes A.C."/>
            <person name="Makela M.R."/>
            <person name="Stajich J."/>
            <person name="Grigoriev I.V."/>
            <person name="Mortensen U.H."/>
            <person name="De vries R.P."/>
            <person name="Baker S.E."/>
            <person name="Andersen M.R."/>
        </authorList>
    </citation>
    <scope>NUCLEOTIDE SEQUENCE [LARGE SCALE GENOMIC DNA]</scope>
    <source>
        <strain evidence="2 3">CBS 600.67</strain>
    </source>
</reference>
<accession>A0ABR4HM99</accession>
<evidence type="ECO:0000313" key="3">
    <source>
        <dbReference type="Proteomes" id="UP001610335"/>
    </source>
</evidence>
<gene>
    <name evidence="2" type="ORF">BDW59DRAFT_153191</name>
</gene>
<evidence type="ECO:0000256" key="1">
    <source>
        <dbReference type="SAM" id="MobiDB-lite"/>
    </source>
</evidence>
<feature type="region of interest" description="Disordered" evidence="1">
    <location>
        <begin position="1"/>
        <end position="29"/>
    </location>
</feature>
<keyword evidence="3" id="KW-1185">Reference proteome</keyword>